<proteinExistence type="predicted"/>
<sequence>MMHLHKTCTKVVHMTVPFGQALEGPVHIPGEGQPSCLCSALFVLWSSSETALRSAKWRKKLCLVSYGLQKNVTEKKRSLVCIQQQQQHQSLQIRLNAEI</sequence>
<reference evidence="1 2" key="1">
    <citation type="submission" date="2021-06" db="EMBL/GenBank/DDBJ databases">
        <authorList>
            <person name="Palmer J.M."/>
        </authorList>
    </citation>
    <scope>NUCLEOTIDE SEQUENCE [LARGE SCALE GENOMIC DNA]</scope>
    <source>
        <strain evidence="1 2">AS_MEX2019</strain>
        <tissue evidence="1">Muscle</tissue>
    </source>
</reference>
<accession>A0ABV0XW07</accession>
<name>A0ABV0XW07_9TELE</name>
<gene>
    <name evidence="1" type="ORF">AMECASPLE_032981</name>
</gene>
<evidence type="ECO:0000313" key="2">
    <source>
        <dbReference type="Proteomes" id="UP001469553"/>
    </source>
</evidence>
<dbReference type="Proteomes" id="UP001469553">
    <property type="component" value="Unassembled WGS sequence"/>
</dbReference>
<comment type="caution">
    <text evidence="1">The sequence shown here is derived from an EMBL/GenBank/DDBJ whole genome shotgun (WGS) entry which is preliminary data.</text>
</comment>
<organism evidence="1 2">
    <name type="scientific">Ameca splendens</name>
    <dbReference type="NCBI Taxonomy" id="208324"/>
    <lineage>
        <taxon>Eukaryota</taxon>
        <taxon>Metazoa</taxon>
        <taxon>Chordata</taxon>
        <taxon>Craniata</taxon>
        <taxon>Vertebrata</taxon>
        <taxon>Euteleostomi</taxon>
        <taxon>Actinopterygii</taxon>
        <taxon>Neopterygii</taxon>
        <taxon>Teleostei</taxon>
        <taxon>Neoteleostei</taxon>
        <taxon>Acanthomorphata</taxon>
        <taxon>Ovalentaria</taxon>
        <taxon>Atherinomorphae</taxon>
        <taxon>Cyprinodontiformes</taxon>
        <taxon>Goodeidae</taxon>
        <taxon>Ameca</taxon>
    </lineage>
</organism>
<protein>
    <submittedName>
        <fullName evidence="1">Uncharacterized protein</fullName>
    </submittedName>
</protein>
<dbReference type="EMBL" id="JAHRIP010013781">
    <property type="protein sequence ID" value="MEQ2285541.1"/>
    <property type="molecule type" value="Genomic_DNA"/>
</dbReference>
<keyword evidence="2" id="KW-1185">Reference proteome</keyword>
<evidence type="ECO:0000313" key="1">
    <source>
        <dbReference type="EMBL" id="MEQ2285541.1"/>
    </source>
</evidence>